<dbReference type="Proteomes" id="UP001631957">
    <property type="component" value="Unassembled WGS sequence"/>
</dbReference>
<name>A0ABW9HMA9_9ACTN</name>
<proteinExistence type="predicted"/>
<keyword evidence="2" id="KW-1185">Reference proteome</keyword>
<accession>A0ABW9HMA9</accession>
<comment type="caution">
    <text evidence="1">The sequence shown here is derived from an EMBL/GenBank/DDBJ whole genome shotgun (WGS) entry which is preliminary data.</text>
</comment>
<protein>
    <submittedName>
        <fullName evidence="1">Uncharacterized protein</fullName>
    </submittedName>
</protein>
<dbReference type="EMBL" id="JBJVNI010000005">
    <property type="protein sequence ID" value="MFM9609205.1"/>
    <property type="molecule type" value="Genomic_DNA"/>
</dbReference>
<organism evidence="1 2">
    <name type="scientific">Streptomyces niveiscabiei</name>
    <dbReference type="NCBI Taxonomy" id="164115"/>
    <lineage>
        <taxon>Bacteria</taxon>
        <taxon>Bacillati</taxon>
        <taxon>Actinomycetota</taxon>
        <taxon>Actinomycetes</taxon>
        <taxon>Kitasatosporales</taxon>
        <taxon>Streptomycetaceae</taxon>
        <taxon>Streptomyces</taxon>
    </lineage>
</organism>
<gene>
    <name evidence="1" type="ORF">ACKI18_10810</name>
</gene>
<dbReference type="RefSeq" id="WP_409121072.1">
    <property type="nucleotide sequence ID" value="NZ_JBJVNI010000005.1"/>
</dbReference>
<reference evidence="1 2" key="1">
    <citation type="submission" date="2024-12" db="EMBL/GenBank/DDBJ databases">
        <title>Forecasting of Potato common scab and diversities of Pathogenic streptomyces spp. in china.</title>
        <authorList>
            <person name="Handique U."/>
            <person name="Wu J."/>
        </authorList>
    </citation>
    <scope>NUCLEOTIDE SEQUENCE [LARGE SCALE GENOMIC DNA]</scope>
    <source>
        <strain evidence="1 2">ZRIMU1530</strain>
    </source>
</reference>
<evidence type="ECO:0000313" key="1">
    <source>
        <dbReference type="EMBL" id="MFM9609205.1"/>
    </source>
</evidence>
<evidence type="ECO:0000313" key="2">
    <source>
        <dbReference type="Proteomes" id="UP001631957"/>
    </source>
</evidence>
<sequence length="244" mass="27151">MEQAVEEARRWLAARGVVQTEEGWTEFERPCTANEIAHSWAGAALADDTLDAAGRERLAFGLLDLLDDYWVTREIGFALNSLPAGALWRGYRRRLEAEQDAQPVTYSLWGDWFENRATVETAFAEVLGNDIDLIVRHPSAPLLRRAGRVLACSGPVLWRVKEPAYNTAVRLPELQEPLYDGLLASYHDVYGDLEPGAALGLLARLRIPAETPHLAQLRAVLSAGHRNHYLSPDAWRAAEDKADA</sequence>